<evidence type="ECO:0000313" key="3">
    <source>
        <dbReference type="Proteomes" id="UP000700596"/>
    </source>
</evidence>
<keyword evidence="3" id="KW-1185">Reference proteome</keyword>
<organism evidence="2 3">
    <name type="scientific">Dendryphion nanum</name>
    <dbReference type="NCBI Taxonomy" id="256645"/>
    <lineage>
        <taxon>Eukaryota</taxon>
        <taxon>Fungi</taxon>
        <taxon>Dikarya</taxon>
        <taxon>Ascomycota</taxon>
        <taxon>Pezizomycotina</taxon>
        <taxon>Dothideomycetes</taxon>
        <taxon>Pleosporomycetidae</taxon>
        <taxon>Pleosporales</taxon>
        <taxon>Torulaceae</taxon>
        <taxon>Dendryphion</taxon>
    </lineage>
</organism>
<sequence length="165" mass="18062">MQIPRLHPIALHRPAHLVCHLPEPLLLFGTITLFMAYSGLHNTISMGQLGVPFPSLSPSPSLPLSLPDSKPPPPLFSSPGPHTPSSPSNTPSTVQLSGHAVSAEPAAPSSRGRCPVQFAPWPVRAKLADRPTRHSILTLGGEWWSWWWRWCAPRAERGGWRVTTQ</sequence>
<dbReference type="AlphaFoldDB" id="A0A9P9I900"/>
<evidence type="ECO:0000256" key="1">
    <source>
        <dbReference type="SAM" id="MobiDB-lite"/>
    </source>
</evidence>
<dbReference type="EMBL" id="JAGMWT010000021">
    <property type="protein sequence ID" value="KAH7112473.1"/>
    <property type="molecule type" value="Genomic_DNA"/>
</dbReference>
<proteinExistence type="predicted"/>
<accession>A0A9P9I900</accession>
<name>A0A9P9I900_9PLEO</name>
<protein>
    <submittedName>
        <fullName evidence="2">Uncharacterized protein</fullName>
    </submittedName>
</protein>
<gene>
    <name evidence="2" type="ORF">B0J11DRAFT_542474</name>
</gene>
<feature type="region of interest" description="Disordered" evidence="1">
    <location>
        <begin position="62"/>
        <end position="113"/>
    </location>
</feature>
<dbReference type="Proteomes" id="UP000700596">
    <property type="component" value="Unassembled WGS sequence"/>
</dbReference>
<evidence type="ECO:0000313" key="2">
    <source>
        <dbReference type="EMBL" id="KAH7112473.1"/>
    </source>
</evidence>
<reference evidence="2" key="1">
    <citation type="journal article" date="2021" name="Nat. Commun.">
        <title>Genetic determinants of endophytism in the Arabidopsis root mycobiome.</title>
        <authorList>
            <person name="Mesny F."/>
            <person name="Miyauchi S."/>
            <person name="Thiergart T."/>
            <person name="Pickel B."/>
            <person name="Atanasova L."/>
            <person name="Karlsson M."/>
            <person name="Huettel B."/>
            <person name="Barry K.W."/>
            <person name="Haridas S."/>
            <person name="Chen C."/>
            <person name="Bauer D."/>
            <person name="Andreopoulos W."/>
            <person name="Pangilinan J."/>
            <person name="LaButti K."/>
            <person name="Riley R."/>
            <person name="Lipzen A."/>
            <person name="Clum A."/>
            <person name="Drula E."/>
            <person name="Henrissat B."/>
            <person name="Kohler A."/>
            <person name="Grigoriev I.V."/>
            <person name="Martin F.M."/>
            <person name="Hacquard S."/>
        </authorList>
    </citation>
    <scope>NUCLEOTIDE SEQUENCE</scope>
    <source>
        <strain evidence="2">MPI-CAGE-CH-0243</strain>
    </source>
</reference>
<comment type="caution">
    <text evidence="2">The sequence shown here is derived from an EMBL/GenBank/DDBJ whole genome shotgun (WGS) entry which is preliminary data.</text>
</comment>
<feature type="compositionally biased region" description="Pro residues" evidence="1">
    <location>
        <begin position="69"/>
        <end position="84"/>
    </location>
</feature>